<feature type="region of interest" description="Disordered" evidence="1">
    <location>
        <begin position="17"/>
        <end position="54"/>
    </location>
</feature>
<reference evidence="2 3" key="1">
    <citation type="submission" date="2019-06" db="EMBL/GenBank/DDBJ databases">
        <title>Sequencing the genomes of 1000 actinobacteria strains.</title>
        <authorList>
            <person name="Klenk H.-P."/>
        </authorList>
    </citation>
    <scope>NUCLEOTIDE SEQUENCE [LARGE SCALE GENOMIC DNA]</scope>
    <source>
        <strain evidence="2 3">DSM 102200</strain>
    </source>
</reference>
<gene>
    <name evidence="2" type="ORF">FB559_2952</name>
</gene>
<evidence type="ECO:0000313" key="3">
    <source>
        <dbReference type="Proteomes" id="UP000316096"/>
    </source>
</evidence>
<dbReference type="EMBL" id="VFOZ01000001">
    <property type="protein sequence ID" value="TQL97372.1"/>
    <property type="molecule type" value="Genomic_DNA"/>
</dbReference>
<comment type="caution">
    <text evidence="2">The sequence shown here is derived from an EMBL/GenBank/DDBJ whole genome shotgun (WGS) entry which is preliminary data.</text>
</comment>
<dbReference type="AlphaFoldDB" id="A0A543CJT2"/>
<organism evidence="2 3">
    <name type="scientific">Actinoallomurus bryophytorum</name>
    <dbReference type="NCBI Taxonomy" id="1490222"/>
    <lineage>
        <taxon>Bacteria</taxon>
        <taxon>Bacillati</taxon>
        <taxon>Actinomycetota</taxon>
        <taxon>Actinomycetes</taxon>
        <taxon>Streptosporangiales</taxon>
        <taxon>Thermomonosporaceae</taxon>
        <taxon>Actinoallomurus</taxon>
    </lineage>
</organism>
<dbReference type="Proteomes" id="UP000316096">
    <property type="component" value="Unassembled WGS sequence"/>
</dbReference>
<evidence type="ECO:0000256" key="1">
    <source>
        <dbReference type="SAM" id="MobiDB-lite"/>
    </source>
</evidence>
<dbReference type="RefSeq" id="WP_141956111.1">
    <property type="nucleotide sequence ID" value="NZ_VFOZ01000001.1"/>
</dbReference>
<evidence type="ECO:0000313" key="2">
    <source>
        <dbReference type="EMBL" id="TQL97372.1"/>
    </source>
</evidence>
<protein>
    <submittedName>
        <fullName evidence="2">Uncharacterized protein</fullName>
    </submittedName>
</protein>
<keyword evidence="3" id="KW-1185">Reference proteome</keyword>
<accession>A0A543CJT2</accession>
<feature type="compositionally biased region" description="Gly residues" evidence="1">
    <location>
        <begin position="17"/>
        <end position="28"/>
    </location>
</feature>
<sequence>MVPAGELEAFDARVAAAGGGRRPAGGRGPAAVRPGTSRCRRTAGSRQERQVRVEGHRPPGVTWCRRAWNVCRLAHDAVDSGDLLFAVLDDPAKRTSELMGLPPA</sequence>
<name>A0A543CJT2_9ACTN</name>
<proteinExistence type="predicted"/>